<evidence type="ECO:0000313" key="2">
    <source>
        <dbReference type="EMBL" id="KIY61564.1"/>
    </source>
</evidence>
<protein>
    <submittedName>
        <fullName evidence="2">Uncharacterized protein</fullName>
    </submittedName>
</protein>
<evidence type="ECO:0000256" key="1">
    <source>
        <dbReference type="SAM" id="MobiDB-lite"/>
    </source>
</evidence>
<gene>
    <name evidence="2" type="ORF">CYLTODRAFT_362701</name>
</gene>
<dbReference type="STRING" id="1314674.A0A0D7AUM8"/>
<feature type="non-terminal residue" evidence="2">
    <location>
        <position position="1"/>
    </location>
</feature>
<reference evidence="2 3" key="1">
    <citation type="journal article" date="2015" name="Fungal Genet. Biol.">
        <title>Evolution of novel wood decay mechanisms in Agaricales revealed by the genome sequences of Fistulina hepatica and Cylindrobasidium torrendii.</title>
        <authorList>
            <person name="Floudas D."/>
            <person name="Held B.W."/>
            <person name="Riley R."/>
            <person name="Nagy L.G."/>
            <person name="Koehler G."/>
            <person name="Ransdell A.S."/>
            <person name="Younus H."/>
            <person name="Chow J."/>
            <person name="Chiniquy J."/>
            <person name="Lipzen A."/>
            <person name="Tritt A."/>
            <person name="Sun H."/>
            <person name="Haridas S."/>
            <person name="LaButti K."/>
            <person name="Ohm R.A."/>
            <person name="Kues U."/>
            <person name="Blanchette R.A."/>
            <person name="Grigoriev I.V."/>
            <person name="Minto R.E."/>
            <person name="Hibbett D.S."/>
        </authorList>
    </citation>
    <scope>NUCLEOTIDE SEQUENCE [LARGE SCALE GENOMIC DNA]</scope>
    <source>
        <strain evidence="2 3">FP15055 ss-10</strain>
    </source>
</reference>
<dbReference type="AlphaFoldDB" id="A0A0D7AUM8"/>
<feature type="region of interest" description="Disordered" evidence="1">
    <location>
        <begin position="202"/>
        <end position="255"/>
    </location>
</feature>
<proteinExistence type="predicted"/>
<organism evidence="2 3">
    <name type="scientific">Cylindrobasidium torrendii FP15055 ss-10</name>
    <dbReference type="NCBI Taxonomy" id="1314674"/>
    <lineage>
        <taxon>Eukaryota</taxon>
        <taxon>Fungi</taxon>
        <taxon>Dikarya</taxon>
        <taxon>Basidiomycota</taxon>
        <taxon>Agaricomycotina</taxon>
        <taxon>Agaricomycetes</taxon>
        <taxon>Agaricomycetidae</taxon>
        <taxon>Agaricales</taxon>
        <taxon>Marasmiineae</taxon>
        <taxon>Physalacriaceae</taxon>
        <taxon>Cylindrobasidium</taxon>
    </lineage>
</organism>
<name>A0A0D7AUM8_9AGAR</name>
<feature type="compositionally biased region" description="Acidic residues" evidence="1">
    <location>
        <begin position="230"/>
        <end position="255"/>
    </location>
</feature>
<dbReference type="EMBL" id="KN880915">
    <property type="protein sequence ID" value="KIY61564.1"/>
    <property type="molecule type" value="Genomic_DNA"/>
</dbReference>
<sequence>LYEHHIMRVHYTTYDIQRDYDTINPRSHPFVMLNSPDNNAHPYWYAQVLGIYHANVIQYLDESHSEYAQHSVQFLYVRWLGDEPNWTSGRRVARLPKVGFVDESDPYAFGFLDPNLILRGSHLIPSFVDGRTDTLLAHSGPTLARPEGIDSDIAPMDGKDWTNYYVGIFVDRDMVMRYFGAGIGHTLRHVQEDAGVADKDVDDAENYGAAGSGQVEVGDDDAIEQQGGMNEDEVSDFEQSDDNFSESDDDRYDDF</sequence>
<dbReference type="OrthoDB" id="3267098at2759"/>
<keyword evidence="3" id="KW-1185">Reference proteome</keyword>
<evidence type="ECO:0000313" key="3">
    <source>
        <dbReference type="Proteomes" id="UP000054007"/>
    </source>
</evidence>
<accession>A0A0D7AUM8</accession>
<dbReference type="Proteomes" id="UP000054007">
    <property type="component" value="Unassembled WGS sequence"/>
</dbReference>